<feature type="domain" description="Response regulatory" evidence="6">
    <location>
        <begin position="5"/>
        <end position="119"/>
    </location>
</feature>
<dbReference type="InterPro" id="IPR016032">
    <property type="entry name" value="Sig_transdc_resp-reg_C-effctor"/>
</dbReference>
<evidence type="ECO:0000256" key="4">
    <source>
        <dbReference type="PROSITE-ProRule" id="PRU00169"/>
    </source>
</evidence>
<dbReference type="Gene3D" id="3.40.50.2300">
    <property type="match status" value="1"/>
</dbReference>
<dbReference type="GO" id="GO:0003677">
    <property type="term" value="F:DNA binding"/>
    <property type="evidence" value="ECO:0007669"/>
    <property type="project" value="UniProtKB-KW"/>
</dbReference>
<dbReference type="PANTHER" id="PTHR44688">
    <property type="entry name" value="DNA-BINDING TRANSCRIPTIONAL ACTIVATOR DEVR_DOSR"/>
    <property type="match status" value="1"/>
</dbReference>
<evidence type="ECO:0000256" key="1">
    <source>
        <dbReference type="ARBA" id="ARBA00023015"/>
    </source>
</evidence>
<name>A0ABX3WMP1_9NEIS</name>
<evidence type="ECO:0000256" key="3">
    <source>
        <dbReference type="ARBA" id="ARBA00023163"/>
    </source>
</evidence>
<comment type="caution">
    <text evidence="7">The sequence shown here is derived from an EMBL/GenBank/DDBJ whole genome shotgun (WGS) entry which is preliminary data.</text>
</comment>
<reference evidence="7 8" key="1">
    <citation type="submission" date="2017-01" db="EMBL/GenBank/DDBJ databases">
        <authorList>
            <person name="Wolfgang W.J."/>
            <person name="Cole J."/>
            <person name="Wroblewski D."/>
            <person name="Mcginnis J."/>
            <person name="Musser K.A."/>
        </authorList>
    </citation>
    <scope>NUCLEOTIDE SEQUENCE [LARGE SCALE GENOMIC DNA]</scope>
    <source>
        <strain evidence="7 8">93087</strain>
    </source>
</reference>
<dbReference type="Pfam" id="PF00196">
    <property type="entry name" value="GerE"/>
    <property type="match status" value="1"/>
</dbReference>
<evidence type="ECO:0000313" key="8">
    <source>
        <dbReference type="Proteomes" id="UP000193346"/>
    </source>
</evidence>
<dbReference type="PRINTS" id="PR00038">
    <property type="entry name" value="HTHLUXR"/>
</dbReference>
<dbReference type="SMART" id="SM00448">
    <property type="entry name" value="REC"/>
    <property type="match status" value="1"/>
</dbReference>
<dbReference type="InterPro" id="IPR001789">
    <property type="entry name" value="Sig_transdc_resp-reg_receiver"/>
</dbReference>
<feature type="domain" description="HTH luxR-type" evidence="5">
    <location>
        <begin position="131"/>
        <end position="196"/>
    </location>
</feature>
<accession>A0ABX3WMP1</accession>
<dbReference type="Proteomes" id="UP000193346">
    <property type="component" value="Unassembled WGS sequence"/>
</dbReference>
<evidence type="ECO:0000256" key="2">
    <source>
        <dbReference type="ARBA" id="ARBA00023125"/>
    </source>
</evidence>
<organism evidence="7 8">
    <name type="scientific">Neisseria dumasiana</name>
    <dbReference type="NCBI Taxonomy" id="1931275"/>
    <lineage>
        <taxon>Bacteria</taxon>
        <taxon>Pseudomonadati</taxon>
        <taxon>Pseudomonadota</taxon>
        <taxon>Betaproteobacteria</taxon>
        <taxon>Neisseriales</taxon>
        <taxon>Neisseriaceae</taxon>
        <taxon>Neisseria</taxon>
    </lineage>
</organism>
<evidence type="ECO:0000259" key="6">
    <source>
        <dbReference type="PROSITE" id="PS50110"/>
    </source>
</evidence>
<protein>
    <submittedName>
        <fullName evidence="7">DNA-binding response regulator</fullName>
    </submittedName>
</protein>
<keyword evidence="2 7" id="KW-0238">DNA-binding</keyword>
<keyword evidence="1" id="KW-0805">Transcription regulation</keyword>
<dbReference type="SMART" id="SM00421">
    <property type="entry name" value="HTH_LUXR"/>
    <property type="match status" value="1"/>
</dbReference>
<feature type="modified residue" description="4-aspartylphosphate" evidence="4">
    <location>
        <position position="54"/>
    </location>
</feature>
<keyword evidence="4" id="KW-0597">Phosphoprotein</keyword>
<dbReference type="EMBL" id="MTAC01000014">
    <property type="protein sequence ID" value="OSI34704.1"/>
    <property type="molecule type" value="Genomic_DNA"/>
</dbReference>
<sequence length="199" mass="22435">MPELAIHVVDDDAAVLDACGFLLESLDYRPTLWSDPKIFLEQAELDQPGIVLTDWNMPWLNGQQLQQALIQRESPLAVIVMTAFGDVPLAVDMLQQGAVDFLEKPVSLHRLQSALNTATKQTLDNYAQWQSKQRFKLLSTKEQAIAAYLVKGYTNKQMADELNVAVRTIEVHRANVMQKMQANSLADLLHQLISLKTHR</sequence>
<gene>
    <name evidence="7" type="ORF">BV913_06715</name>
</gene>
<dbReference type="InterPro" id="IPR036388">
    <property type="entry name" value="WH-like_DNA-bd_sf"/>
</dbReference>
<dbReference type="PROSITE" id="PS50043">
    <property type="entry name" value="HTH_LUXR_2"/>
    <property type="match status" value="1"/>
</dbReference>
<dbReference type="SUPFAM" id="SSF52172">
    <property type="entry name" value="CheY-like"/>
    <property type="match status" value="1"/>
</dbReference>
<dbReference type="InterPro" id="IPR011006">
    <property type="entry name" value="CheY-like_superfamily"/>
</dbReference>
<keyword evidence="8" id="KW-1185">Reference proteome</keyword>
<dbReference type="SUPFAM" id="SSF46894">
    <property type="entry name" value="C-terminal effector domain of the bipartite response regulators"/>
    <property type="match status" value="1"/>
</dbReference>
<evidence type="ECO:0000313" key="7">
    <source>
        <dbReference type="EMBL" id="OSI34704.1"/>
    </source>
</evidence>
<dbReference type="PROSITE" id="PS50110">
    <property type="entry name" value="RESPONSE_REGULATORY"/>
    <property type="match status" value="1"/>
</dbReference>
<dbReference type="Gene3D" id="1.10.10.10">
    <property type="entry name" value="Winged helix-like DNA-binding domain superfamily/Winged helix DNA-binding domain"/>
    <property type="match status" value="1"/>
</dbReference>
<dbReference type="RefSeq" id="WP_085418405.1">
    <property type="nucleotide sequence ID" value="NZ_CP091509.1"/>
</dbReference>
<evidence type="ECO:0000259" key="5">
    <source>
        <dbReference type="PROSITE" id="PS50043"/>
    </source>
</evidence>
<dbReference type="CDD" id="cd06170">
    <property type="entry name" value="LuxR_C_like"/>
    <property type="match status" value="1"/>
</dbReference>
<dbReference type="PANTHER" id="PTHR44688:SF16">
    <property type="entry name" value="DNA-BINDING TRANSCRIPTIONAL ACTIVATOR DEVR_DOSR"/>
    <property type="match status" value="1"/>
</dbReference>
<proteinExistence type="predicted"/>
<dbReference type="InterPro" id="IPR000792">
    <property type="entry name" value="Tscrpt_reg_LuxR_C"/>
</dbReference>
<keyword evidence="3" id="KW-0804">Transcription</keyword>
<dbReference type="Pfam" id="PF00072">
    <property type="entry name" value="Response_reg"/>
    <property type="match status" value="1"/>
</dbReference>